<evidence type="ECO:0000313" key="4">
    <source>
        <dbReference type="EMBL" id="MDQ0287901.1"/>
    </source>
</evidence>
<protein>
    <submittedName>
        <fullName evidence="4">Exodeoxyribonuclease V alpha subunit</fullName>
        <ecNumber evidence="4">3.1.11.5</ecNumber>
    </submittedName>
</protein>
<dbReference type="SUPFAM" id="SSF47781">
    <property type="entry name" value="RuvA domain 2-like"/>
    <property type="match status" value="1"/>
</dbReference>
<dbReference type="InterPro" id="IPR027785">
    <property type="entry name" value="UvrD-like_helicase_C"/>
</dbReference>
<dbReference type="InterPro" id="IPR041451">
    <property type="entry name" value="RecD2_SH13"/>
</dbReference>
<feature type="domain" description="Helix-hairpin-helix DNA-binding motif class 1" evidence="3">
    <location>
        <begin position="208"/>
        <end position="227"/>
    </location>
</feature>
<dbReference type="Gene3D" id="3.40.50.300">
    <property type="entry name" value="P-loop containing nucleotide triphosphate hydrolases"/>
    <property type="match status" value="2"/>
</dbReference>
<name>A0AAE3VD04_9BACT</name>
<dbReference type="Pfam" id="PF18335">
    <property type="entry name" value="SH3_13"/>
    <property type="match status" value="1"/>
</dbReference>
<dbReference type="NCBIfam" id="TIGR01448">
    <property type="entry name" value="recD_rel"/>
    <property type="match status" value="1"/>
</dbReference>
<dbReference type="InterPro" id="IPR006345">
    <property type="entry name" value="RecD2"/>
</dbReference>
<dbReference type="EC" id="3.1.11.5" evidence="4"/>
<proteinExistence type="inferred from homology"/>
<sequence length="743" mass="81907">MDSVFEPSDDNLPAINQNAEDAFLPLDYTVRGEIMRVVYTNPDSHYSVVRLRDDDDKELTLVGLLPGVLEGQRIEATGRWELHKEHGRQFHVNSFAAILPSSEEGIRRYLASGVLPGIGEKYAERIVEHFGADTLDVLDKASERLKEVPGIGKKRIAEIRQAWRDSNALRSTLVFLQGLGLSPSLCGRIVSLYGDKIAAEVVQRNPYRLAYELDGVGFLTADRIAMRLGIAANSPLRLCAGVVFALDELSQQGHTCCSKDTLLTAAQRLLDADAADLEQGLATAVQENKIVMDIVSGPQPTPMFFPRRLYAAEIDLARAIRVLLSNPARGLRLPQERLGQGFVRLNQAQRQAVEYAFNYGFSIITGGPGVGKTTVVSQIVAGAAILRKRILLAAPTGRASKRLSEATDCEASTIHRLLKWDPQERAFVHGPDKPLSGDILVVDEASMLDTLLASNLFQAVAPGTHVILVGDKDQLPSVGPGAVLHDLIHCGKMPVTYLTEIYRQQEGSRIITNAHAVNQGHLPDLRSVPQNTRSDFYWVEQDDPVQVAAMISRLVVERIPQVFGYDPCNDVQILTPMRKGECGTIALNTNLQQALNPPDVNKSSFQYGSKLFRAGDKVMQTSNNYDKGVFNGEMGQIILVDNEAKRFTVQFDIGVVEYQQQEADQLLLAYAVTVHKSQGSEFPVVIMPLLSQHYVMLQRNLLYTGMTRAKKLLILVGSRRALATAVNNNTPMQRQTMLANRLG</sequence>
<evidence type="ECO:0000259" key="3">
    <source>
        <dbReference type="SMART" id="SM00278"/>
    </source>
</evidence>
<evidence type="ECO:0000256" key="2">
    <source>
        <dbReference type="ARBA" id="ARBA00022840"/>
    </source>
</evidence>
<dbReference type="InterPro" id="IPR003583">
    <property type="entry name" value="Hlx-hairpin-Hlx_DNA-bd_motif"/>
</dbReference>
<dbReference type="RefSeq" id="WP_307259060.1">
    <property type="nucleotide sequence ID" value="NZ_JAUSVL010000001.1"/>
</dbReference>
<keyword evidence="1" id="KW-0547">Nucleotide-binding</keyword>
<reference evidence="4" key="1">
    <citation type="submission" date="2023-07" db="EMBL/GenBank/DDBJ databases">
        <title>Genomic Encyclopedia of Type Strains, Phase IV (KMG-IV): sequencing the most valuable type-strain genomes for metagenomic binning, comparative biology and taxonomic classification.</title>
        <authorList>
            <person name="Goeker M."/>
        </authorList>
    </citation>
    <scope>NUCLEOTIDE SEQUENCE</scope>
    <source>
        <strain evidence="4">DSM 24202</strain>
    </source>
</reference>
<dbReference type="SMART" id="SM00278">
    <property type="entry name" value="HhH1"/>
    <property type="match status" value="3"/>
</dbReference>
<dbReference type="GO" id="GO:0006281">
    <property type="term" value="P:DNA repair"/>
    <property type="evidence" value="ECO:0007669"/>
    <property type="project" value="InterPro"/>
</dbReference>
<dbReference type="GO" id="GO:0003677">
    <property type="term" value="F:DNA binding"/>
    <property type="evidence" value="ECO:0007669"/>
    <property type="project" value="InterPro"/>
</dbReference>
<feature type="domain" description="Helix-hairpin-helix DNA-binding motif class 1" evidence="3">
    <location>
        <begin position="108"/>
        <end position="129"/>
    </location>
</feature>
<dbReference type="Gene3D" id="1.10.10.2220">
    <property type="match status" value="1"/>
</dbReference>
<dbReference type="CDD" id="cd17933">
    <property type="entry name" value="DEXSc_RecD-like"/>
    <property type="match status" value="1"/>
</dbReference>
<dbReference type="Pfam" id="PF23139">
    <property type="entry name" value="OB_YrrC"/>
    <property type="match status" value="1"/>
</dbReference>
<dbReference type="Gene3D" id="2.30.30.940">
    <property type="match status" value="1"/>
</dbReference>
<dbReference type="GO" id="GO:0009338">
    <property type="term" value="C:exodeoxyribonuclease V complex"/>
    <property type="evidence" value="ECO:0007669"/>
    <property type="project" value="TreeGrafter"/>
</dbReference>
<dbReference type="HAMAP" id="MF_01488">
    <property type="entry name" value="RecD2"/>
    <property type="match status" value="1"/>
</dbReference>
<dbReference type="GO" id="GO:0006310">
    <property type="term" value="P:DNA recombination"/>
    <property type="evidence" value="ECO:0007669"/>
    <property type="project" value="InterPro"/>
</dbReference>
<dbReference type="GO" id="GO:0005524">
    <property type="term" value="F:ATP binding"/>
    <property type="evidence" value="ECO:0007669"/>
    <property type="project" value="UniProtKB-KW"/>
</dbReference>
<dbReference type="InterPro" id="IPR010994">
    <property type="entry name" value="RuvA_2-like"/>
</dbReference>
<dbReference type="Pfam" id="PF13245">
    <property type="entry name" value="AAA_19"/>
    <property type="match status" value="1"/>
</dbReference>
<accession>A0AAE3VD04</accession>
<dbReference type="EMBL" id="JAUSVL010000001">
    <property type="protein sequence ID" value="MDQ0287901.1"/>
    <property type="molecule type" value="Genomic_DNA"/>
</dbReference>
<dbReference type="InterPro" id="IPR027417">
    <property type="entry name" value="P-loop_NTPase"/>
</dbReference>
<dbReference type="Gene3D" id="1.10.150.20">
    <property type="entry name" value="5' to 3' exonuclease, C-terminal subdomain"/>
    <property type="match status" value="1"/>
</dbReference>
<keyword evidence="4" id="KW-0378">Hydrolase</keyword>
<dbReference type="PANTHER" id="PTHR43788">
    <property type="entry name" value="DNA2/NAM7 HELICASE FAMILY MEMBER"/>
    <property type="match status" value="1"/>
</dbReference>
<dbReference type="GO" id="GO:0017116">
    <property type="term" value="F:single-stranded DNA helicase activity"/>
    <property type="evidence" value="ECO:0007669"/>
    <property type="project" value="TreeGrafter"/>
</dbReference>
<dbReference type="InterPro" id="IPR050534">
    <property type="entry name" value="Coronavir_polyprotein_1ab"/>
</dbReference>
<dbReference type="CDD" id="cd18809">
    <property type="entry name" value="SF1_C_RecD"/>
    <property type="match status" value="1"/>
</dbReference>
<dbReference type="Proteomes" id="UP001238163">
    <property type="component" value="Unassembled WGS sequence"/>
</dbReference>
<feature type="domain" description="Helix-hairpin-helix DNA-binding motif class 1" evidence="3">
    <location>
        <begin position="143"/>
        <end position="162"/>
    </location>
</feature>
<dbReference type="GO" id="GO:0043139">
    <property type="term" value="F:5'-3' DNA helicase activity"/>
    <property type="evidence" value="ECO:0007669"/>
    <property type="project" value="InterPro"/>
</dbReference>
<gene>
    <name evidence="4" type="ORF">J3R75_000008</name>
</gene>
<dbReference type="Pfam" id="PF13538">
    <property type="entry name" value="UvrD_C_2"/>
    <property type="match status" value="1"/>
</dbReference>
<keyword evidence="2" id="KW-0067">ATP-binding</keyword>
<organism evidence="4 5">
    <name type="scientific">Oligosphaera ethanolica</name>
    <dbReference type="NCBI Taxonomy" id="760260"/>
    <lineage>
        <taxon>Bacteria</taxon>
        <taxon>Pseudomonadati</taxon>
        <taxon>Lentisphaerota</taxon>
        <taxon>Oligosphaeria</taxon>
        <taxon>Oligosphaerales</taxon>
        <taxon>Oligosphaeraceae</taxon>
        <taxon>Oligosphaera</taxon>
    </lineage>
</organism>
<dbReference type="PANTHER" id="PTHR43788:SF6">
    <property type="entry name" value="DNA HELICASE B"/>
    <property type="match status" value="1"/>
</dbReference>
<keyword evidence="5" id="KW-1185">Reference proteome</keyword>
<dbReference type="SUPFAM" id="SSF52540">
    <property type="entry name" value="P-loop containing nucleoside triphosphate hydrolases"/>
    <property type="match status" value="2"/>
</dbReference>
<dbReference type="GO" id="GO:0008854">
    <property type="term" value="F:exodeoxyribonuclease V activity"/>
    <property type="evidence" value="ECO:0007669"/>
    <property type="project" value="UniProtKB-EC"/>
</dbReference>
<evidence type="ECO:0000256" key="1">
    <source>
        <dbReference type="ARBA" id="ARBA00022741"/>
    </source>
</evidence>
<dbReference type="InterPro" id="IPR055446">
    <property type="entry name" value="RecD2_N_OB"/>
</dbReference>
<dbReference type="AlphaFoldDB" id="A0AAE3VD04"/>
<evidence type="ECO:0000313" key="5">
    <source>
        <dbReference type="Proteomes" id="UP001238163"/>
    </source>
</evidence>
<dbReference type="InterPro" id="IPR029493">
    <property type="entry name" value="RecD2-like_HHH"/>
</dbReference>
<dbReference type="Pfam" id="PF14490">
    <property type="entry name" value="HHH_RecD2"/>
    <property type="match status" value="1"/>
</dbReference>
<dbReference type="Pfam" id="PF14520">
    <property type="entry name" value="HHH_5"/>
    <property type="match status" value="1"/>
</dbReference>
<comment type="caution">
    <text evidence="4">The sequence shown here is derived from an EMBL/GenBank/DDBJ whole genome shotgun (WGS) entry which is preliminary data.</text>
</comment>